<dbReference type="SUPFAM" id="SSF161098">
    <property type="entry name" value="MetI-like"/>
    <property type="match status" value="1"/>
</dbReference>
<feature type="transmembrane region" description="Helical" evidence="7">
    <location>
        <begin position="39"/>
        <end position="57"/>
    </location>
</feature>
<evidence type="ECO:0000313" key="9">
    <source>
        <dbReference type="EMBL" id="MBB5079717.1"/>
    </source>
</evidence>
<proteinExistence type="inferred from homology"/>
<dbReference type="GO" id="GO:0055085">
    <property type="term" value="P:transmembrane transport"/>
    <property type="evidence" value="ECO:0007669"/>
    <property type="project" value="InterPro"/>
</dbReference>
<dbReference type="Gene3D" id="1.10.3720.10">
    <property type="entry name" value="MetI-like"/>
    <property type="match status" value="1"/>
</dbReference>
<sequence>MSVRAVRGAAGVAAFLLVAELVVRFWLAEGVVFPPPSLVLVEAALLLADPGFLAGVAATLLNWALGLLAAVAVAVPVGVALGALPAAERATRPLLEFMRPIPSVAIIPLAILLIPADVAMKASVIVYAAVWPVLINTLYGMREVDPLAKDSLRSFGFGPLAVLWRVSLPSAAPFVATGVRIAAGVALILAVSAELLAGGSSGIGVFVIQAGSGNRTDLMLAATLWAGAAGLVANTLLVAAERRLFRWHEARRGVAE</sequence>
<dbReference type="PROSITE" id="PS50928">
    <property type="entry name" value="ABC_TM1"/>
    <property type="match status" value="1"/>
</dbReference>
<feature type="transmembrane region" description="Helical" evidence="7">
    <location>
        <begin position="152"/>
        <end position="175"/>
    </location>
</feature>
<dbReference type="GO" id="GO:0005886">
    <property type="term" value="C:plasma membrane"/>
    <property type="evidence" value="ECO:0007669"/>
    <property type="project" value="UniProtKB-SubCell"/>
</dbReference>
<dbReference type="InterPro" id="IPR000515">
    <property type="entry name" value="MetI-like"/>
</dbReference>
<keyword evidence="3" id="KW-1003">Cell membrane</keyword>
<evidence type="ECO:0000313" key="10">
    <source>
        <dbReference type="Proteomes" id="UP000568380"/>
    </source>
</evidence>
<protein>
    <submittedName>
        <fullName evidence="9">NitT/TauT family transport system permease protein</fullName>
    </submittedName>
</protein>
<feature type="domain" description="ABC transmembrane type-1" evidence="8">
    <location>
        <begin position="56"/>
        <end position="237"/>
    </location>
</feature>
<comment type="similarity">
    <text evidence="7">Belongs to the binding-protein-dependent transport system permease family.</text>
</comment>
<dbReference type="AlphaFoldDB" id="A0A7W8A536"/>
<feature type="transmembrane region" description="Helical" evidence="7">
    <location>
        <begin position="181"/>
        <end position="208"/>
    </location>
</feature>
<keyword evidence="10" id="KW-1185">Reference proteome</keyword>
<evidence type="ECO:0000256" key="3">
    <source>
        <dbReference type="ARBA" id="ARBA00022475"/>
    </source>
</evidence>
<evidence type="ECO:0000256" key="5">
    <source>
        <dbReference type="ARBA" id="ARBA00022989"/>
    </source>
</evidence>
<feature type="transmembrane region" description="Helical" evidence="7">
    <location>
        <begin position="63"/>
        <end position="85"/>
    </location>
</feature>
<dbReference type="PANTHER" id="PTHR30151">
    <property type="entry name" value="ALKANE SULFONATE ABC TRANSPORTER-RELATED, MEMBRANE SUBUNIT"/>
    <property type="match status" value="1"/>
</dbReference>
<name>A0A7W8A536_9ACTN</name>
<dbReference type="CDD" id="cd06261">
    <property type="entry name" value="TM_PBP2"/>
    <property type="match status" value="1"/>
</dbReference>
<dbReference type="InterPro" id="IPR035906">
    <property type="entry name" value="MetI-like_sf"/>
</dbReference>
<keyword evidence="4 7" id="KW-0812">Transmembrane</keyword>
<gene>
    <name evidence="9" type="ORF">HNR40_005203</name>
</gene>
<evidence type="ECO:0000256" key="6">
    <source>
        <dbReference type="ARBA" id="ARBA00023136"/>
    </source>
</evidence>
<comment type="subcellular location">
    <subcellularLocation>
        <location evidence="1 7">Cell membrane</location>
        <topology evidence="1 7">Multi-pass membrane protein</topology>
    </subcellularLocation>
</comment>
<dbReference type="RefSeq" id="WP_184965598.1">
    <property type="nucleotide sequence ID" value="NZ_JACHIN010000007.1"/>
</dbReference>
<dbReference type="PANTHER" id="PTHR30151:SF0">
    <property type="entry name" value="ABC TRANSPORTER PERMEASE PROTEIN MJ0413-RELATED"/>
    <property type="match status" value="1"/>
</dbReference>
<comment type="caution">
    <text evidence="9">The sequence shown here is derived from an EMBL/GenBank/DDBJ whole genome shotgun (WGS) entry which is preliminary data.</text>
</comment>
<feature type="transmembrane region" description="Helical" evidence="7">
    <location>
        <begin position="97"/>
        <end position="116"/>
    </location>
</feature>
<evidence type="ECO:0000256" key="2">
    <source>
        <dbReference type="ARBA" id="ARBA00022448"/>
    </source>
</evidence>
<dbReference type="Pfam" id="PF00528">
    <property type="entry name" value="BPD_transp_1"/>
    <property type="match status" value="1"/>
</dbReference>
<dbReference type="Proteomes" id="UP000568380">
    <property type="component" value="Unassembled WGS sequence"/>
</dbReference>
<evidence type="ECO:0000256" key="4">
    <source>
        <dbReference type="ARBA" id="ARBA00022692"/>
    </source>
</evidence>
<keyword evidence="5 7" id="KW-1133">Transmembrane helix</keyword>
<accession>A0A7W8A536</accession>
<evidence type="ECO:0000259" key="8">
    <source>
        <dbReference type="PROSITE" id="PS50928"/>
    </source>
</evidence>
<feature type="transmembrane region" description="Helical" evidence="7">
    <location>
        <begin position="220"/>
        <end position="240"/>
    </location>
</feature>
<reference evidence="9 10" key="1">
    <citation type="submission" date="2020-08" db="EMBL/GenBank/DDBJ databases">
        <title>Genomic Encyclopedia of Type Strains, Phase IV (KMG-IV): sequencing the most valuable type-strain genomes for metagenomic binning, comparative biology and taxonomic classification.</title>
        <authorList>
            <person name="Goeker M."/>
        </authorList>
    </citation>
    <scope>NUCLEOTIDE SEQUENCE [LARGE SCALE GENOMIC DNA]</scope>
    <source>
        <strain evidence="9 10">DSM 45385</strain>
    </source>
</reference>
<feature type="transmembrane region" description="Helical" evidence="7">
    <location>
        <begin position="6"/>
        <end position="27"/>
    </location>
</feature>
<organism evidence="9 10">
    <name type="scientific">Nonomuraea endophytica</name>
    <dbReference type="NCBI Taxonomy" id="714136"/>
    <lineage>
        <taxon>Bacteria</taxon>
        <taxon>Bacillati</taxon>
        <taxon>Actinomycetota</taxon>
        <taxon>Actinomycetes</taxon>
        <taxon>Streptosporangiales</taxon>
        <taxon>Streptosporangiaceae</taxon>
        <taxon>Nonomuraea</taxon>
    </lineage>
</organism>
<evidence type="ECO:0000256" key="7">
    <source>
        <dbReference type="RuleBase" id="RU363032"/>
    </source>
</evidence>
<dbReference type="EMBL" id="JACHIN010000007">
    <property type="protein sequence ID" value="MBB5079717.1"/>
    <property type="molecule type" value="Genomic_DNA"/>
</dbReference>
<keyword evidence="6 7" id="KW-0472">Membrane</keyword>
<feature type="transmembrane region" description="Helical" evidence="7">
    <location>
        <begin position="122"/>
        <end position="140"/>
    </location>
</feature>
<evidence type="ECO:0000256" key="1">
    <source>
        <dbReference type="ARBA" id="ARBA00004651"/>
    </source>
</evidence>
<keyword evidence="2 7" id="KW-0813">Transport</keyword>